<protein>
    <recommendedName>
        <fullName evidence="1">C2H2-type domain-containing protein</fullName>
    </recommendedName>
</protein>
<reference evidence="2 3" key="1">
    <citation type="submission" date="2024-09" db="EMBL/GenBank/DDBJ databases">
        <title>Rethinking Asexuality: The Enigmatic Case of Functional Sexual Genes in Lepraria (Stereocaulaceae).</title>
        <authorList>
            <person name="Doellman M."/>
            <person name="Sun Y."/>
            <person name="Barcenas-Pena A."/>
            <person name="Lumbsch H.T."/>
            <person name="Grewe F."/>
        </authorList>
    </citation>
    <scope>NUCLEOTIDE SEQUENCE [LARGE SCALE GENOMIC DNA]</scope>
    <source>
        <strain evidence="2 3">Mercado 3170</strain>
    </source>
</reference>
<dbReference type="PROSITE" id="PS00028">
    <property type="entry name" value="ZINC_FINGER_C2H2_1"/>
    <property type="match status" value="1"/>
</dbReference>
<gene>
    <name evidence="2" type="ORF">N7G274_006845</name>
</gene>
<evidence type="ECO:0000313" key="2">
    <source>
        <dbReference type="EMBL" id="KAL2040402.1"/>
    </source>
</evidence>
<organism evidence="2 3">
    <name type="scientific">Stereocaulon virgatum</name>
    <dbReference type="NCBI Taxonomy" id="373712"/>
    <lineage>
        <taxon>Eukaryota</taxon>
        <taxon>Fungi</taxon>
        <taxon>Dikarya</taxon>
        <taxon>Ascomycota</taxon>
        <taxon>Pezizomycotina</taxon>
        <taxon>Lecanoromycetes</taxon>
        <taxon>OSLEUM clade</taxon>
        <taxon>Lecanoromycetidae</taxon>
        <taxon>Lecanorales</taxon>
        <taxon>Lecanorineae</taxon>
        <taxon>Stereocaulaceae</taxon>
        <taxon>Stereocaulon</taxon>
    </lineage>
</organism>
<dbReference type="InterPro" id="IPR013087">
    <property type="entry name" value="Znf_C2H2_type"/>
</dbReference>
<proteinExistence type="predicted"/>
<accession>A0ABR4A396</accession>
<feature type="domain" description="C2H2-type" evidence="1">
    <location>
        <begin position="220"/>
        <end position="243"/>
    </location>
</feature>
<keyword evidence="3" id="KW-1185">Reference proteome</keyword>
<comment type="caution">
    <text evidence="2">The sequence shown here is derived from an EMBL/GenBank/DDBJ whole genome shotgun (WGS) entry which is preliminary data.</text>
</comment>
<dbReference type="Proteomes" id="UP001590950">
    <property type="component" value="Unassembled WGS sequence"/>
</dbReference>
<evidence type="ECO:0000313" key="3">
    <source>
        <dbReference type="Proteomes" id="UP001590950"/>
    </source>
</evidence>
<evidence type="ECO:0000259" key="1">
    <source>
        <dbReference type="PROSITE" id="PS00028"/>
    </source>
</evidence>
<dbReference type="EMBL" id="JBEFKJ010000021">
    <property type="protein sequence ID" value="KAL2040402.1"/>
    <property type="molecule type" value="Genomic_DNA"/>
</dbReference>
<name>A0ABR4A396_9LECA</name>
<dbReference type="SMART" id="SM00355">
    <property type="entry name" value="ZnF_C2H2"/>
    <property type="match status" value="2"/>
</dbReference>
<sequence length="271" mass="30303">MQHTRIQSRLRALKLRMEREAFTKLLRDFHSAADLEHMVTQLNGEESASKMLTPVPHVLEGRRQRTHDLFQPATGSSFAQMVDTMARLCSLSEGKDQRCSSYKGDTTDQTNMPHACAQISSATVDEPMHSTDSIDLTLDLDGAEPLKDARPTKPAKYAKSKKLVASSKIMKANKPPTSLTCPFCHGNPKRGRTQSLARTDSLRRHYRQVHFQYQVGPFPCPLPDCMKIVHDSNHFANHAVTMHRSDLGVRAVITEALKRTAKPGQLASFTL</sequence>